<comment type="caution">
    <text evidence="1">The sequence shown here is derived from an EMBL/GenBank/DDBJ whole genome shotgun (WGS) entry which is preliminary data.</text>
</comment>
<name>A0ACC1CMQ6_9NEOP</name>
<dbReference type="Proteomes" id="UP000824533">
    <property type="component" value="Linkage Group LG21"/>
</dbReference>
<proteinExistence type="predicted"/>
<reference evidence="1 2" key="1">
    <citation type="journal article" date="2021" name="Front. Genet.">
        <title>Chromosome-Level Genome Assembly Reveals Significant Gene Expansion in the Toll and IMD Signaling Pathways of Dendrolimus kikuchii.</title>
        <authorList>
            <person name="Zhou J."/>
            <person name="Wu P."/>
            <person name="Xiong Z."/>
            <person name="Liu N."/>
            <person name="Zhao N."/>
            <person name="Ji M."/>
            <person name="Qiu Y."/>
            <person name="Yang B."/>
        </authorList>
    </citation>
    <scope>NUCLEOTIDE SEQUENCE [LARGE SCALE GENOMIC DNA]</scope>
    <source>
        <strain evidence="1">Ann1</strain>
    </source>
</reference>
<protein>
    <submittedName>
        <fullName evidence="1">Uncharacterized protein</fullName>
    </submittedName>
</protein>
<gene>
    <name evidence="1" type="ORF">K1T71_011891</name>
</gene>
<keyword evidence="2" id="KW-1185">Reference proteome</keyword>
<evidence type="ECO:0000313" key="2">
    <source>
        <dbReference type="Proteomes" id="UP000824533"/>
    </source>
</evidence>
<organism evidence="1 2">
    <name type="scientific">Dendrolimus kikuchii</name>
    <dbReference type="NCBI Taxonomy" id="765133"/>
    <lineage>
        <taxon>Eukaryota</taxon>
        <taxon>Metazoa</taxon>
        <taxon>Ecdysozoa</taxon>
        <taxon>Arthropoda</taxon>
        <taxon>Hexapoda</taxon>
        <taxon>Insecta</taxon>
        <taxon>Pterygota</taxon>
        <taxon>Neoptera</taxon>
        <taxon>Endopterygota</taxon>
        <taxon>Lepidoptera</taxon>
        <taxon>Glossata</taxon>
        <taxon>Ditrysia</taxon>
        <taxon>Bombycoidea</taxon>
        <taxon>Lasiocampidae</taxon>
        <taxon>Dendrolimus</taxon>
    </lineage>
</organism>
<evidence type="ECO:0000313" key="1">
    <source>
        <dbReference type="EMBL" id="KAJ0172752.1"/>
    </source>
</evidence>
<accession>A0ACC1CMQ6</accession>
<sequence length="746" mass="86020">MERTSANRKLARRRFSLIVKKLEDLLKDNTINEVYVQFKRLKIAFDTLISSQNQYFEVLLENGVSDEQIDQELEQSGTYEIIFYNLEEKINNLLSSEHNDTQSVKCTNNKKENKPERHFQLPRLELPKFNGEIKQWLVFWAQFQKIHLDDNIDNDDKFQYLIQSMEEGSSAKELVMSFPPTGENYRKVVEQLKRRFARDELLIEHYVRELLQLVITQTKTGAKMATRSLYDKLMTQIIALESMGITKDKYAAFLYPMVESALPEETLRAWNRSSYNCISTDDKDKSNLCKLLEFIRSEVESEERIRLSRSSFLMEELMMTAPTASFLAETVKKSVKPEAEGESSLKKIKQKNCIWCDKTHMSSECYAAQRMTLEERKGLLKKKRACFRCLCIGHNVFSCRKSLRCLICSRSHHPIMCPDVIKSTESREKDEKPIIMKQVIKHSTVLLQTVCLKIVHNGKAIIVRALLDSGAQRSFVRSDVIEMLQIQSDSYEKLQHNLFGGAVTKLKNHRAFVLNCQSIDGKYEFLLDALENKVICDELPKVGPGELSSELKNRGIILSDCVNDVSVISLLIGSNVLGSLYTGRTVHVSDNLVAIETKLGWTVQGPTVGRHSCSVNFNSTKTSFDVDLQNSKLLEIRDETSVKSNEKIEKKYEVEFPWKESGNILSSTDDLKVKSRLKLFINDVSYDENCNKINNQLIVRMLRKKWRNLEIRYLVKKVLRECIKCKRYKACALSPTLFSTNRVQCV</sequence>
<dbReference type="EMBL" id="CM034407">
    <property type="protein sequence ID" value="KAJ0172752.1"/>
    <property type="molecule type" value="Genomic_DNA"/>
</dbReference>